<organism evidence="1 2">
    <name type="scientific">Antarcticirhabdus aurantiaca</name>
    <dbReference type="NCBI Taxonomy" id="2606717"/>
    <lineage>
        <taxon>Bacteria</taxon>
        <taxon>Pseudomonadati</taxon>
        <taxon>Pseudomonadota</taxon>
        <taxon>Alphaproteobacteria</taxon>
        <taxon>Hyphomicrobiales</taxon>
        <taxon>Aurantimonadaceae</taxon>
        <taxon>Antarcticirhabdus</taxon>
    </lineage>
</organism>
<name>A0ACD4NTP1_9HYPH</name>
<evidence type="ECO:0000313" key="2">
    <source>
        <dbReference type="Proteomes" id="UP001163223"/>
    </source>
</evidence>
<keyword evidence="1" id="KW-0378">Hydrolase</keyword>
<reference evidence="1" key="1">
    <citation type="submission" date="2022-11" db="EMBL/GenBank/DDBJ databases">
        <title>beta-Carotene-producing bacterium, Jeongeuplla avenae sp. nov., alleviates the salt stress of Arabidopsis seedlings.</title>
        <authorList>
            <person name="Jiang L."/>
            <person name="Lee J."/>
        </authorList>
    </citation>
    <scope>NUCLEOTIDE SEQUENCE</scope>
    <source>
        <strain evidence="1">DY_R2A_6</strain>
    </source>
</reference>
<protein>
    <submittedName>
        <fullName evidence="1">NUDIX hydrolase</fullName>
    </submittedName>
</protein>
<keyword evidence="2" id="KW-1185">Reference proteome</keyword>
<dbReference type="Proteomes" id="UP001163223">
    <property type="component" value="Chromosome"/>
</dbReference>
<gene>
    <name evidence="1" type="ORF">OXU80_08000</name>
</gene>
<dbReference type="EMBL" id="CP113520">
    <property type="protein sequence ID" value="WAJ30138.1"/>
    <property type="molecule type" value="Genomic_DNA"/>
</dbReference>
<accession>A0ACD4NTP1</accession>
<proteinExistence type="predicted"/>
<evidence type="ECO:0000313" key="1">
    <source>
        <dbReference type="EMBL" id="WAJ30138.1"/>
    </source>
</evidence>
<sequence>MSSSLDVIADLPLDCSVEVSRVADGFRPLEAATVTHRSLDGTREIGPMRREFVRCRPAAVIIPYDPVADRIVLIRQFRIGHALATKEAAAVELPAGLLDEGEAMEATAARELEEETGLRARAVSFCYSVLTSPGFCDEMGHIFLALVDSSQLGTSAGIDDEDEDIRPFAVPADELVAAVDEGRVLNAFLIGAAHWFARHGRARAALLAAEATIGSGTEA</sequence>